<feature type="compositionally biased region" description="Acidic residues" evidence="1">
    <location>
        <begin position="1320"/>
        <end position="1357"/>
    </location>
</feature>
<evidence type="ECO:0000313" key="3">
    <source>
        <dbReference type="Proteomes" id="UP000199069"/>
    </source>
</evidence>
<dbReference type="EMBL" id="CWKI01000015">
    <property type="protein sequence ID" value="CTR11086.1"/>
    <property type="molecule type" value="Genomic_DNA"/>
</dbReference>
<proteinExistence type="predicted"/>
<feature type="compositionally biased region" description="Pro residues" evidence="1">
    <location>
        <begin position="480"/>
        <end position="492"/>
    </location>
</feature>
<keyword evidence="3" id="KW-1185">Reference proteome</keyword>
<feature type="region of interest" description="Disordered" evidence="1">
    <location>
        <begin position="474"/>
        <end position="505"/>
    </location>
</feature>
<feature type="compositionally biased region" description="Pro residues" evidence="1">
    <location>
        <begin position="1122"/>
        <end position="1132"/>
    </location>
</feature>
<evidence type="ECO:0000256" key="1">
    <source>
        <dbReference type="SAM" id="MobiDB-lite"/>
    </source>
</evidence>
<feature type="region of interest" description="Disordered" evidence="1">
    <location>
        <begin position="1112"/>
        <end position="1135"/>
    </location>
</feature>
<reference evidence="2 3" key="1">
    <citation type="submission" date="2015-07" db="EMBL/GenBank/DDBJ databases">
        <authorList>
            <person name="Cajimat M.N.B."/>
            <person name="Milazzo M.L."/>
            <person name="Fulhorst C.F."/>
        </authorList>
    </citation>
    <scope>NUCLEOTIDE SEQUENCE [LARGE SCALE GENOMIC DNA]</scope>
    <source>
        <strain evidence="2">Single colony</strain>
    </source>
</reference>
<organism evidence="2 3">
    <name type="scientific">Rhodotorula toruloides</name>
    <name type="common">Yeast</name>
    <name type="synonym">Rhodosporidium toruloides</name>
    <dbReference type="NCBI Taxonomy" id="5286"/>
    <lineage>
        <taxon>Eukaryota</taxon>
        <taxon>Fungi</taxon>
        <taxon>Dikarya</taxon>
        <taxon>Basidiomycota</taxon>
        <taxon>Pucciniomycotina</taxon>
        <taxon>Microbotryomycetes</taxon>
        <taxon>Sporidiobolales</taxon>
        <taxon>Sporidiobolaceae</taxon>
        <taxon>Rhodotorula</taxon>
    </lineage>
</organism>
<gene>
    <name evidence="2" type="primary">FGENESH: predicted gene_15.228</name>
    <name evidence="2" type="ORF">BN2166_0069470</name>
</gene>
<name>A0A0K3CUW6_RHOTO</name>
<feature type="region of interest" description="Disordered" evidence="1">
    <location>
        <begin position="395"/>
        <end position="414"/>
    </location>
</feature>
<dbReference type="Proteomes" id="UP000199069">
    <property type="component" value="Unassembled WGS sequence"/>
</dbReference>
<evidence type="ECO:0000313" key="2">
    <source>
        <dbReference type="EMBL" id="CTR11086.1"/>
    </source>
</evidence>
<protein>
    <submittedName>
        <fullName evidence="2">FGENESH: predicted gene_15.228 protein</fullName>
    </submittedName>
</protein>
<accession>A0A0K3CUW6</accession>
<dbReference type="InterPro" id="IPR011009">
    <property type="entry name" value="Kinase-like_dom_sf"/>
</dbReference>
<sequence>MPTVPDESSPPAFTVASLVAAAKAARLPPPTVETLLHKLSFPRATVYQLPFWSLSNHDEFVDAAHPAANGAETGFPSVVSLPSLGAILSRAGYNAILALVGDAKKRCLCDFKRKERAGLDAALKAFFSCEPEYFQASEGVSRFWGVCKAVAPKLPERPWKPGEYCDRFISLVSSDSSAAEHGSSTVWLARGIEAGPAFAAVKDITAIDGTARVHDCSPDDDWRTRAFAGVEQAIVDDVAGRRNVPVVLHDTTSFLPVFLLDLKESAMTLRNRIDKYALSEQTDACESVSLQSLGVDPQDVSKLVPRSAASPRRDYALVYGTKAPLSASLESAQQNLLHILALFAHDNPDDLGKQVQAELLRLLRPPCIVRDPVIPPLSSAMSPSRLFSRQRCRDRALATGSDDPRSSPSSSALPIDFSSTRDICLMTVAPADYRLVTFDELEKGCAFTAAFVQHDGELVGFHRFPSCAPLRTPPLVHDPSLPPTPPPTPPPGDIENEPPRDDLAPEPLLLLSGTRFGKGNQGYVYRAHPSSSPFPLLAKYSYDGQAYRLMKAEAAFYRENHVKLEEEQLAPKFVGSWKTTGGDSPLRYGSSAIMILVEEWGQALAADTSAHSELEAWKLVNGDKDMQQHMKELALRLHLVLNYSHESLGGRNIVWKPEVGPSSLRLIDFARTRPHNCRPMTRCCYESTSLKQDNGVGAAVSATESSKPPPTIDKLLADAAEQGLPPPTVETLIRALSCPCASLDGSAYSSDPFVTGDLAGGQDLSQTACLVHVPSLGPILSRVGLDYMLANLAIPANTSLRQLDEGMCRHLDWRLKYLHEFGDGIVCDTLMRFVEDAKWLWLELCAPEDEKRAASFQTSNHAGATCSSWSHGRKGRKSGIITTPEGFACQRALTQLESYRTSVVPLDRLPRTRADDAGSVLTQLLDTFEDWKHDIFLLLGETDFMPLLLLPIDSSDATLSNLLASCQSRAARPCTTCFRASRVDSPSQRFQIASLPLLFGDRVPYNATLASHGTSLVHLTFAVKQPALVARAEERIRKDLLKELRRIKYSPARRSKDKKHKSLLLSAVLPASQRYRLVTFAELQETESILVAFVTPDHQLVSFHRLLPYPSPPSEDDAPSSLPTPPKTPPLSLPAQDAGTVSLTKLLLISSEPADGGHQGNVYRAYCSGSPFPLVIKYTRFHERRRQYWEKPHELTDEIDFYRAYGDQLADEKLAPRFVGGWMTGRTESPHMAGSPTAVMILEDCGESLEGKAWEDVDIDRNGRQRLHASVGLRHRNLKPHNCLWRPSLGYDSLRLINWTSSTEHDERDLCRIVKTPEGSEADEEEGESCESQEGQVEDSVDDDDDDEEDEAEEEEELRCRELEWLWTDLGLEDG</sequence>
<feature type="region of interest" description="Disordered" evidence="1">
    <location>
        <begin position="1317"/>
        <end position="1358"/>
    </location>
</feature>
<dbReference type="SUPFAM" id="SSF56112">
    <property type="entry name" value="Protein kinase-like (PK-like)"/>
    <property type="match status" value="1"/>
</dbReference>